<reference evidence="3" key="2">
    <citation type="submission" date="2014-03" db="EMBL/GenBank/DDBJ databases">
        <title>The whipworm genome and dual-species transcriptomics of an intimate host-pathogen interaction.</title>
        <authorList>
            <person name="Foth B.J."/>
            <person name="Tsai I.J."/>
            <person name="Reid A.J."/>
            <person name="Bancroft A.J."/>
            <person name="Nichol S."/>
            <person name="Tracey A."/>
            <person name="Holroyd N."/>
            <person name="Cotton J.A."/>
            <person name="Stanley E.J."/>
            <person name="Zarowiecki M."/>
            <person name="Liu J.Z."/>
            <person name="Huckvale T."/>
            <person name="Cooper P.J."/>
            <person name="Grencis R.K."/>
            <person name="Berriman M."/>
        </authorList>
    </citation>
    <scope>NUCLEOTIDE SEQUENCE [LARGE SCALE GENOMIC DNA]</scope>
</reference>
<feature type="transmembrane region" description="Helical" evidence="1">
    <location>
        <begin position="117"/>
        <end position="137"/>
    </location>
</feature>
<evidence type="ECO:0000256" key="1">
    <source>
        <dbReference type="SAM" id="Phobius"/>
    </source>
</evidence>
<feature type="transmembrane region" description="Helical" evidence="1">
    <location>
        <begin position="48"/>
        <end position="69"/>
    </location>
</feature>
<evidence type="ECO:0000259" key="2">
    <source>
        <dbReference type="Pfam" id="PF25085"/>
    </source>
</evidence>
<keyword evidence="4" id="KW-1185">Reference proteome</keyword>
<feature type="transmembrane region" description="Helical" evidence="1">
    <location>
        <begin position="410"/>
        <end position="430"/>
    </location>
</feature>
<keyword evidence="1" id="KW-0472">Membrane</keyword>
<dbReference type="Pfam" id="PF25085">
    <property type="entry name" value="DUF7802"/>
    <property type="match status" value="1"/>
</dbReference>
<keyword evidence="1" id="KW-0812">Transmembrane</keyword>
<feature type="transmembrane region" description="Helical" evidence="1">
    <location>
        <begin position="228"/>
        <end position="246"/>
    </location>
</feature>
<accession>A0A077Z4R1</accession>
<keyword evidence="1" id="KW-1133">Transmembrane helix</keyword>
<name>A0A077Z4R1_TRITR</name>
<dbReference type="Proteomes" id="UP000030665">
    <property type="component" value="Unassembled WGS sequence"/>
</dbReference>
<protein>
    <recommendedName>
        <fullName evidence="2">DUF7802 domain-containing protein</fullName>
    </recommendedName>
</protein>
<feature type="transmembrane region" description="Helical" evidence="1">
    <location>
        <begin position="186"/>
        <end position="207"/>
    </location>
</feature>
<feature type="transmembrane region" description="Helical" evidence="1">
    <location>
        <begin position="76"/>
        <end position="97"/>
    </location>
</feature>
<dbReference type="InterPro" id="IPR056704">
    <property type="entry name" value="DUF7802"/>
</dbReference>
<proteinExistence type="predicted"/>
<organism evidence="3 4">
    <name type="scientific">Trichuris trichiura</name>
    <name type="common">Whipworm</name>
    <name type="synonym">Trichocephalus trichiurus</name>
    <dbReference type="NCBI Taxonomy" id="36087"/>
    <lineage>
        <taxon>Eukaryota</taxon>
        <taxon>Metazoa</taxon>
        <taxon>Ecdysozoa</taxon>
        <taxon>Nematoda</taxon>
        <taxon>Enoplea</taxon>
        <taxon>Dorylaimia</taxon>
        <taxon>Trichinellida</taxon>
        <taxon>Trichuridae</taxon>
        <taxon>Trichuris</taxon>
    </lineage>
</organism>
<reference evidence="3" key="1">
    <citation type="submission" date="2014-01" db="EMBL/GenBank/DDBJ databases">
        <authorList>
            <person name="Aslett M."/>
        </authorList>
    </citation>
    <scope>NUCLEOTIDE SEQUENCE</scope>
</reference>
<feature type="domain" description="DUF7802" evidence="2">
    <location>
        <begin position="1"/>
        <end position="423"/>
    </location>
</feature>
<dbReference type="EMBL" id="HG805935">
    <property type="protein sequence ID" value="CDW55086.1"/>
    <property type="molecule type" value="Genomic_DNA"/>
</dbReference>
<feature type="transmembrane region" description="Helical" evidence="1">
    <location>
        <begin position="149"/>
        <end position="174"/>
    </location>
</feature>
<dbReference type="OrthoDB" id="188749at2759"/>
<dbReference type="PANTHER" id="PTHR35982">
    <property type="entry name" value="AGAP005361-PA"/>
    <property type="match status" value="1"/>
</dbReference>
<feature type="transmembrane region" description="Helical" evidence="1">
    <location>
        <begin position="258"/>
        <end position="281"/>
    </location>
</feature>
<sequence length="445" mass="51129">MDYVIDQIPVGMSVETRKGLKKIAYQLVTIADWACGAHDYRQLLSDHWSLAFCAATFLLCFSLTLIHAFRHGGRYIYLWQSTFLFGIIREISNVYLFPNANFCWHGQTLLTFFGRRIPAYVLFCLYPTFVYSSLVIVKRLKLHSPAECFLVAVCSTVARIPYEILGTKLLWFTWHSDHPFVKQKFYSVPLSVVVLHFWSVACFVAFLHLSQRLLLPPLYNWKLFAREIACCWLAAVCGPLVGYLLFENAFVLSHWLLSNGTIGVLAMTHLVCVSLLIFGYFTRQPAKASDVSCVELNIAWVIQCLCLLSIAFAVRPEEIISTGLHQPIGRCGTRIATPAMLLSVKSFFKYTYAHIYLMLSRQGFEMERFLCPRLVESYEFDFHCTRAPSEHKPIEWYTICGKAFEKHAELLLVLLWVMTIVTAAQVNWCWPFNKGAKKLLKDKDE</sequence>
<evidence type="ECO:0000313" key="3">
    <source>
        <dbReference type="EMBL" id="CDW55086.1"/>
    </source>
</evidence>
<dbReference type="AlphaFoldDB" id="A0A077Z4R1"/>
<evidence type="ECO:0000313" key="4">
    <source>
        <dbReference type="Proteomes" id="UP000030665"/>
    </source>
</evidence>
<dbReference type="PANTHER" id="PTHR35982:SF1">
    <property type="entry name" value="SPIROCYCLASE, AVEC FAMILY"/>
    <property type="match status" value="1"/>
</dbReference>
<gene>
    <name evidence="3" type="ORF">TTRE_0000335701</name>
</gene>